<feature type="transmembrane region" description="Helical" evidence="7">
    <location>
        <begin position="28"/>
        <end position="46"/>
    </location>
</feature>
<evidence type="ECO:0000256" key="4">
    <source>
        <dbReference type="ARBA" id="ARBA00022737"/>
    </source>
</evidence>
<evidence type="ECO:0000256" key="1">
    <source>
        <dbReference type="ARBA" id="ARBA00004141"/>
    </source>
</evidence>
<dbReference type="Pfam" id="PF03600">
    <property type="entry name" value="CitMHS"/>
    <property type="match status" value="1"/>
</dbReference>
<reference evidence="9 10" key="1">
    <citation type="submission" date="2019-03" db="EMBL/GenBank/DDBJ databases">
        <title>Genomic Encyclopedia of Type Strains, Phase IV (KMG-IV): sequencing the most valuable type-strain genomes for metagenomic binning, comparative biology and taxonomic classification.</title>
        <authorList>
            <person name="Goeker M."/>
        </authorList>
    </citation>
    <scope>NUCLEOTIDE SEQUENCE [LARGE SCALE GENOMIC DNA]</scope>
    <source>
        <strain evidence="9 10">DSM 4868</strain>
    </source>
</reference>
<evidence type="ECO:0000256" key="3">
    <source>
        <dbReference type="ARBA" id="ARBA00022692"/>
    </source>
</evidence>
<evidence type="ECO:0000256" key="5">
    <source>
        <dbReference type="ARBA" id="ARBA00022989"/>
    </source>
</evidence>
<comment type="caution">
    <text evidence="9">The sequence shown here is derived from an EMBL/GenBank/DDBJ whole genome shotgun (WGS) entry which is preliminary data.</text>
</comment>
<keyword evidence="10" id="KW-1185">Reference proteome</keyword>
<dbReference type="InterPro" id="IPR004680">
    <property type="entry name" value="Cit_transptr-like_dom"/>
</dbReference>
<comment type="subcellular location">
    <subcellularLocation>
        <location evidence="1">Membrane</location>
        <topology evidence="1">Multi-pass membrane protein</topology>
    </subcellularLocation>
</comment>
<keyword evidence="5 7" id="KW-1133">Transmembrane helix</keyword>
<dbReference type="GO" id="GO:0055085">
    <property type="term" value="P:transmembrane transport"/>
    <property type="evidence" value="ECO:0007669"/>
    <property type="project" value="InterPro"/>
</dbReference>
<dbReference type="PANTHER" id="PTHR43652">
    <property type="entry name" value="BASIC AMINO ACID ANTIPORTER YFCC-RELATED"/>
    <property type="match status" value="1"/>
</dbReference>
<dbReference type="EMBL" id="SLWW01000018">
    <property type="protein sequence ID" value="TCO69138.1"/>
    <property type="molecule type" value="Genomic_DNA"/>
</dbReference>
<dbReference type="PANTHER" id="PTHR43652:SF1">
    <property type="entry name" value="RESPONSE REGULATOR"/>
    <property type="match status" value="1"/>
</dbReference>
<keyword evidence="3 7" id="KW-0812">Transmembrane</keyword>
<evidence type="ECO:0000256" key="7">
    <source>
        <dbReference type="SAM" id="Phobius"/>
    </source>
</evidence>
<feature type="non-terminal residue" evidence="9">
    <location>
        <position position="73"/>
    </location>
</feature>
<evidence type="ECO:0000259" key="8">
    <source>
        <dbReference type="Pfam" id="PF03600"/>
    </source>
</evidence>
<keyword evidence="4" id="KW-0677">Repeat</keyword>
<dbReference type="AlphaFoldDB" id="A0A4R2KGN3"/>
<evidence type="ECO:0000313" key="9">
    <source>
        <dbReference type="EMBL" id="TCO69138.1"/>
    </source>
</evidence>
<feature type="transmembrane region" description="Helical" evidence="7">
    <location>
        <begin position="52"/>
        <end position="70"/>
    </location>
</feature>
<dbReference type="InterPro" id="IPR051679">
    <property type="entry name" value="DASS-Related_Transporters"/>
</dbReference>
<gene>
    <name evidence="9" type="ORF">EV655_11852</name>
</gene>
<protein>
    <recommendedName>
        <fullName evidence="8">Citrate transporter-like domain-containing protein</fullName>
    </recommendedName>
</protein>
<keyword evidence="2" id="KW-0813">Transport</keyword>
<keyword evidence="6 7" id="KW-0472">Membrane</keyword>
<evidence type="ECO:0000256" key="6">
    <source>
        <dbReference type="ARBA" id="ARBA00023136"/>
    </source>
</evidence>
<proteinExistence type="predicted"/>
<name>A0A4R2KGN3_9RHOB</name>
<dbReference type="Proteomes" id="UP000295142">
    <property type="component" value="Unassembled WGS sequence"/>
</dbReference>
<sequence length="73" mass="7708">MPSDATLVFYLMGLAAIMMASNRVRYDLIALFVLVTLALSGILSPAEAVAGFGATIIIMVAGLFVVGEMLERT</sequence>
<accession>A0A4R2KGN3</accession>
<evidence type="ECO:0000256" key="2">
    <source>
        <dbReference type="ARBA" id="ARBA00022448"/>
    </source>
</evidence>
<organism evidence="9 10">
    <name type="scientific">Rhodovulum euryhalinum</name>
    <dbReference type="NCBI Taxonomy" id="35805"/>
    <lineage>
        <taxon>Bacteria</taxon>
        <taxon>Pseudomonadati</taxon>
        <taxon>Pseudomonadota</taxon>
        <taxon>Alphaproteobacteria</taxon>
        <taxon>Rhodobacterales</taxon>
        <taxon>Paracoccaceae</taxon>
        <taxon>Rhodovulum</taxon>
    </lineage>
</organism>
<feature type="domain" description="Citrate transporter-like" evidence="8">
    <location>
        <begin position="17"/>
        <end position="73"/>
    </location>
</feature>
<evidence type="ECO:0000313" key="10">
    <source>
        <dbReference type="Proteomes" id="UP000295142"/>
    </source>
</evidence>
<dbReference type="GO" id="GO:0005886">
    <property type="term" value="C:plasma membrane"/>
    <property type="evidence" value="ECO:0007669"/>
    <property type="project" value="TreeGrafter"/>
</dbReference>